<dbReference type="Pfam" id="PF20789">
    <property type="entry name" value="4HBT_3C"/>
    <property type="match status" value="1"/>
</dbReference>
<evidence type="ECO:0000259" key="1">
    <source>
        <dbReference type="Pfam" id="PF13622"/>
    </source>
</evidence>
<dbReference type="Gene3D" id="2.40.160.210">
    <property type="entry name" value="Acyl-CoA thioesterase, double hotdog domain"/>
    <property type="match status" value="1"/>
</dbReference>
<dbReference type="PATRIC" id="fig|1210046.3.peg.2512"/>
<dbReference type="SUPFAM" id="SSF54637">
    <property type="entry name" value="Thioesterase/thiol ester dehydrase-isomerase"/>
    <property type="match status" value="2"/>
</dbReference>
<sequence length="259" mass="27702">MAYFERIDSLTVRPTAHTGGAWTQSEQHIAPALGLLAHLVEVDRDARRDDGLPLVRLACDILGPVPVQPCTHEVRVVRPGRTIELVEATLSHGGRAVAVARAWLVAAGETSALEHSDLPPMPAPGDTEPWDPSSVWTGGFIESVEVRREAVEPGRGRVWVRTDVPLVDEPHSHLAATAGLLDIANGMNVLASPREVLFPNVDLTAHLFRQPEPGWLGLDTTVSFGPAGHGLTSSVLHDERGAFGTLAQVLTVRPVSPSA</sequence>
<reference evidence="3 5" key="2">
    <citation type="journal article" date="2012" name="J. Bacteriol.">
        <title>Genome Sequence of Janibacter hoylei MTCC8307, Isolated from the Stratospheric Air.</title>
        <authorList>
            <person name="Pawar S.P."/>
            <person name="Dhotre D.P."/>
            <person name="Shetty S.A."/>
            <person name="Chowdhury S.P."/>
            <person name="Chaudhari B.L."/>
            <person name="Shouche Y.S."/>
        </authorList>
    </citation>
    <scope>NUCLEOTIDE SEQUENCE [LARGE SCALE GENOMIC DNA]</scope>
    <source>
        <strain evidence="3 5">PVAS-1</strain>
    </source>
</reference>
<protein>
    <submittedName>
        <fullName evidence="4">Thioesterase family protein</fullName>
    </submittedName>
</protein>
<dbReference type="InterPro" id="IPR042171">
    <property type="entry name" value="Acyl-CoA_hotdog"/>
</dbReference>
<reference evidence="4" key="3">
    <citation type="submission" date="2017-11" db="EMBL/GenBank/DDBJ databases">
        <authorList>
            <person name="Seuylemezian A."/>
            <person name="Cooper K."/>
            <person name="Vaishampayan P."/>
        </authorList>
    </citation>
    <scope>NUCLEOTIDE SEQUENCE</scope>
    <source>
        <strain evidence="4">PVAS-1</strain>
    </source>
</reference>
<dbReference type="InterPro" id="IPR049449">
    <property type="entry name" value="TesB_ACOT8-like_N"/>
</dbReference>
<reference evidence="4 6" key="1">
    <citation type="journal article" date="2009" name="Int. J. Syst. Evol. Microbiol.">
        <title>Janibacter hoylei sp. nov., Bacillus isronensis sp. nov. and Bacillus aryabhattai sp. nov., isolated from cryotubes used for collecting air from the upper atmosphere.</title>
        <authorList>
            <person name="Shivaji S."/>
            <person name="Chaturvedi P."/>
            <person name="Begum Z."/>
            <person name="Pindi P.K."/>
            <person name="Manorama R."/>
            <person name="Padmanaban D.A."/>
            <person name="Shouche Y.S."/>
            <person name="Pawar S."/>
            <person name="Vaishampayan P."/>
            <person name="Dutt C.B."/>
            <person name="Datta G.N."/>
            <person name="Manchanda R.K."/>
            <person name="Rao U.R."/>
            <person name="Bhargava P.M."/>
            <person name="Narlikar J.V."/>
        </authorList>
    </citation>
    <scope>NUCLEOTIDE SEQUENCE [LARGE SCALE GENOMIC DNA]</scope>
    <source>
        <strain evidence="4 6">PVAS-1</strain>
    </source>
</reference>
<feature type="domain" description="Acyl-CoA thioesterase-like C-terminal" evidence="2">
    <location>
        <begin position="117"/>
        <end position="252"/>
    </location>
</feature>
<evidence type="ECO:0000259" key="2">
    <source>
        <dbReference type="Pfam" id="PF20789"/>
    </source>
</evidence>
<proteinExistence type="predicted"/>
<evidence type="ECO:0000313" key="4">
    <source>
        <dbReference type="EMBL" id="RWU84256.1"/>
    </source>
</evidence>
<dbReference type="RefSeq" id="WP_007928791.1">
    <property type="nucleotide sequence ID" value="NZ_ALWX01000060.1"/>
</dbReference>
<evidence type="ECO:0000313" key="3">
    <source>
        <dbReference type="EMBL" id="EKA60419.1"/>
    </source>
</evidence>
<gene>
    <name evidence="3" type="ORF">B277_13094</name>
    <name evidence="4" type="ORF">CWN80_05355</name>
</gene>
<dbReference type="Pfam" id="PF13622">
    <property type="entry name" value="4HBT_3"/>
    <property type="match status" value="1"/>
</dbReference>
<dbReference type="OrthoDB" id="1413770at2"/>
<organism evidence="3 5">
    <name type="scientific">Janibacter hoylei PVAS-1</name>
    <dbReference type="NCBI Taxonomy" id="1210046"/>
    <lineage>
        <taxon>Bacteria</taxon>
        <taxon>Bacillati</taxon>
        <taxon>Actinomycetota</taxon>
        <taxon>Actinomycetes</taxon>
        <taxon>Micrococcales</taxon>
        <taxon>Intrasporangiaceae</taxon>
        <taxon>Janibacter</taxon>
    </lineage>
</organism>
<keyword evidence="6" id="KW-1185">Reference proteome</keyword>
<feature type="domain" description="Acyl-CoA thioesterase-like N-terminal HotDog" evidence="1">
    <location>
        <begin position="21"/>
        <end position="104"/>
    </location>
</feature>
<dbReference type="InterPro" id="IPR049450">
    <property type="entry name" value="ACOT8-like_C"/>
</dbReference>
<dbReference type="Proteomes" id="UP000004474">
    <property type="component" value="Unassembled WGS sequence"/>
</dbReference>
<evidence type="ECO:0000313" key="5">
    <source>
        <dbReference type="Proteomes" id="UP000004474"/>
    </source>
</evidence>
<dbReference type="eggNOG" id="COG2050">
    <property type="taxonomic scope" value="Bacteria"/>
</dbReference>
<dbReference type="Proteomes" id="UP000288711">
    <property type="component" value="Unassembled WGS sequence"/>
</dbReference>
<dbReference type="AlphaFoldDB" id="K1DVI3"/>
<accession>K1DVI3</accession>
<dbReference type="EMBL" id="PIPF01000005">
    <property type="protein sequence ID" value="RWU84256.1"/>
    <property type="molecule type" value="Genomic_DNA"/>
</dbReference>
<dbReference type="STRING" id="1210046.B277_13094"/>
<dbReference type="EMBL" id="ALWX01000060">
    <property type="protein sequence ID" value="EKA60419.1"/>
    <property type="molecule type" value="Genomic_DNA"/>
</dbReference>
<evidence type="ECO:0000313" key="6">
    <source>
        <dbReference type="Proteomes" id="UP000288711"/>
    </source>
</evidence>
<comment type="caution">
    <text evidence="3">The sequence shown here is derived from an EMBL/GenBank/DDBJ whole genome shotgun (WGS) entry which is preliminary data.</text>
</comment>
<name>K1DVI3_9MICO</name>
<dbReference type="InterPro" id="IPR029069">
    <property type="entry name" value="HotDog_dom_sf"/>
</dbReference>